<sequence length="98" mass="11252">MLAVDIFMSYDIPFDGLLRNTTGLLPSAYIHNHSSASLNHKQTDSEVKCFQLKAVLGAALTRTRVRSSMRPVKQKPNTYRIHVKYSFRGKKRAHFMKK</sequence>
<evidence type="ECO:0000313" key="1">
    <source>
        <dbReference type="EMBL" id="JAH94007.1"/>
    </source>
</evidence>
<protein>
    <submittedName>
        <fullName evidence="1">Uncharacterized protein</fullName>
    </submittedName>
</protein>
<reference evidence="1" key="1">
    <citation type="submission" date="2014-11" db="EMBL/GenBank/DDBJ databases">
        <authorList>
            <person name="Amaro Gonzalez C."/>
        </authorList>
    </citation>
    <scope>NUCLEOTIDE SEQUENCE</scope>
</reference>
<dbReference type="AlphaFoldDB" id="A0A0E9WUD3"/>
<accession>A0A0E9WUD3</accession>
<proteinExistence type="predicted"/>
<name>A0A0E9WUD3_ANGAN</name>
<reference evidence="1" key="2">
    <citation type="journal article" date="2015" name="Fish Shellfish Immunol.">
        <title>Early steps in the European eel (Anguilla anguilla)-Vibrio vulnificus interaction in the gills: Role of the RtxA13 toxin.</title>
        <authorList>
            <person name="Callol A."/>
            <person name="Pajuelo D."/>
            <person name="Ebbesson L."/>
            <person name="Teles M."/>
            <person name="MacKenzie S."/>
            <person name="Amaro C."/>
        </authorList>
    </citation>
    <scope>NUCLEOTIDE SEQUENCE</scope>
</reference>
<organism evidence="1">
    <name type="scientific">Anguilla anguilla</name>
    <name type="common">European freshwater eel</name>
    <name type="synonym">Muraena anguilla</name>
    <dbReference type="NCBI Taxonomy" id="7936"/>
    <lineage>
        <taxon>Eukaryota</taxon>
        <taxon>Metazoa</taxon>
        <taxon>Chordata</taxon>
        <taxon>Craniata</taxon>
        <taxon>Vertebrata</taxon>
        <taxon>Euteleostomi</taxon>
        <taxon>Actinopterygii</taxon>
        <taxon>Neopterygii</taxon>
        <taxon>Teleostei</taxon>
        <taxon>Anguilliformes</taxon>
        <taxon>Anguillidae</taxon>
        <taxon>Anguilla</taxon>
    </lineage>
</organism>
<dbReference type="EMBL" id="GBXM01014570">
    <property type="protein sequence ID" value="JAH94007.1"/>
    <property type="molecule type" value="Transcribed_RNA"/>
</dbReference>